<keyword evidence="2" id="KW-1185">Reference proteome</keyword>
<dbReference type="EMBL" id="JAUZQC010000006">
    <property type="protein sequence ID" value="KAK5869976.1"/>
    <property type="molecule type" value="Genomic_DNA"/>
</dbReference>
<evidence type="ECO:0000313" key="2">
    <source>
        <dbReference type="Proteomes" id="UP001346869"/>
    </source>
</evidence>
<gene>
    <name evidence="1" type="ORF">PBY51_024648</name>
</gene>
<name>A0AAN7Y034_ELEMC</name>
<protein>
    <submittedName>
        <fullName evidence="1">Uncharacterized protein</fullName>
    </submittedName>
</protein>
<comment type="caution">
    <text evidence="1">The sequence shown here is derived from an EMBL/GenBank/DDBJ whole genome shotgun (WGS) entry which is preliminary data.</text>
</comment>
<organism evidence="1 2">
    <name type="scientific">Eleginops maclovinus</name>
    <name type="common">Patagonian blennie</name>
    <name type="synonym">Eleginus maclovinus</name>
    <dbReference type="NCBI Taxonomy" id="56733"/>
    <lineage>
        <taxon>Eukaryota</taxon>
        <taxon>Metazoa</taxon>
        <taxon>Chordata</taxon>
        <taxon>Craniata</taxon>
        <taxon>Vertebrata</taxon>
        <taxon>Euteleostomi</taxon>
        <taxon>Actinopterygii</taxon>
        <taxon>Neopterygii</taxon>
        <taxon>Teleostei</taxon>
        <taxon>Neoteleostei</taxon>
        <taxon>Acanthomorphata</taxon>
        <taxon>Eupercaria</taxon>
        <taxon>Perciformes</taxon>
        <taxon>Notothenioidei</taxon>
        <taxon>Eleginopidae</taxon>
        <taxon>Eleginops</taxon>
    </lineage>
</organism>
<reference evidence="1 2" key="2">
    <citation type="journal article" date="2023" name="Mol. Biol. Evol.">
        <title>Genomics of Secondarily Temperate Adaptation in the Only Non-Antarctic Icefish.</title>
        <authorList>
            <person name="Rivera-Colon A.G."/>
            <person name="Rayamajhi N."/>
            <person name="Minhas B.F."/>
            <person name="Madrigal G."/>
            <person name="Bilyk K.T."/>
            <person name="Yoon V."/>
            <person name="Hune M."/>
            <person name="Gregory S."/>
            <person name="Cheng C.H.C."/>
            <person name="Catchen J.M."/>
        </authorList>
    </citation>
    <scope>NUCLEOTIDE SEQUENCE [LARGE SCALE GENOMIC DNA]</scope>
    <source>
        <strain evidence="1">JMC-PN-2008</strain>
    </source>
</reference>
<evidence type="ECO:0000313" key="1">
    <source>
        <dbReference type="EMBL" id="KAK5869976.1"/>
    </source>
</evidence>
<accession>A0AAN7Y034</accession>
<proteinExistence type="predicted"/>
<dbReference type="Proteomes" id="UP001346869">
    <property type="component" value="Unassembled WGS sequence"/>
</dbReference>
<sequence length="88" mass="10203">MWIWSKLLPDKACSDVWVSTFRWKTLKPVLNHRRSFFPASELFLAHGFPFSSASRRTTPRARLKQKQSKSWQVYKEAAGRGKVKGGHV</sequence>
<dbReference type="AlphaFoldDB" id="A0AAN7Y034"/>
<reference evidence="1 2" key="1">
    <citation type="journal article" date="2023" name="Genes (Basel)">
        <title>Chromosome-Level Genome Assembly and Circadian Gene Repertoire of the Patagonia Blennie Eleginops maclovinus-The Closest Ancestral Proxy of Antarctic Cryonotothenioids.</title>
        <authorList>
            <person name="Cheng C.C."/>
            <person name="Rivera-Colon A.G."/>
            <person name="Minhas B.F."/>
            <person name="Wilson L."/>
            <person name="Rayamajhi N."/>
            <person name="Vargas-Chacoff L."/>
            <person name="Catchen J.M."/>
        </authorList>
    </citation>
    <scope>NUCLEOTIDE SEQUENCE [LARGE SCALE GENOMIC DNA]</scope>
    <source>
        <strain evidence="1">JMC-PN-2008</strain>
    </source>
</reference>